<keyword evidence="3" id="KW-1003">Cell membrane</keyword>
<keyword evidence="6 7" id="KW-0472">Membrane</keyword>
<dbReference type="AlphaFoldDB" id="A0A363NTV8"/>
<dbReference type="GO" id="GO:0022857">
    <property type="term" value="F:transmembrane transporter activity"/>
    <property type="evidence" value="ECO:0007669"/>
    <property type="project" value="InterPro"/>
</dbReference>
<evidence type="ECO:0000256" key="5">
    <source>
        <dbReference type="ARBA" id="ARBA00022989"/>
    </source>
</evidence>
<comment type="caution">
    <text evidence="8">The sequence shown here is derived from an EMBL/GenBank/DDBJ whole genome shotgun (WGS) entry which is preliminary data.</text>
</comment>
<dbReference type="RefSeq" id="WP_108634180.1">
    <property type="nucleotide sequence ID" value="NZ_QCXX01000003.1"/>
</dbReference>
<dbReference type="OrthoDB" id="622032at2"/>
<keyword evidence="2" id="KW-0813">Transport</keyword>
<dbReference type="PANTHER" id="PTHR42718:SF46">
    <property type="entry name" value="BLR6921 PROTEIN"/>
    <property type="match status" value="1"/>
</dbReference>
<feature type="transmembrane region" description="Helical" evidence="7">
    <location>
        <begin position="204"/>
        <end position="227"/>
    </location>
</feature>
<keyword evidence="9" id="KW-1185">Reference proteome</keyword>
<comment type="subcellular location">
    <subcellularLocation>
        <location evidence="1">Cell membrane</location>
        <topology evidence="1">Multi-pass membrane protein</topology>
    </subcellularLocation>
</comment>
<name>A0A363NTV8_9SPHI</name>
<dbReference type="Proteomes" id="UP000250831">
    <property type="component" value="Unassembled WGS sequence"/>
</dbReference>
<keyword evidence="5 7" id="KW-1133">Transmembrane helix</keyword>
<accession>A0A363NTV8</accession>
<proteinExistence type="predicted"/>
<gene>
    <name evidence="8" type="ORF">DCO56_12910</name>
</gene>
<reference evidence="8 9" key="1">
    <citation type="submission" date="2018-04" db="EMBL/GenBank/DDBJ databases">
        <title>Sphingobacterium sp. M46 Genome.</title>
        <authorList>
            <person name="Cheng J."/>
            <person name="Li Y."/>
        </authorList>
    </citation>
    <scope>NUCLEOTIDE SEQUENCE [LARGE SCALE GENOMIC DNA]</scope>
    <source>
        <strain evidence="8 9">M46</strain>
    </source>
</reference>
<feature type="transmembrane region" description="Helical" evidence="7">
    <location>
        <begin position="309"/>
        <end position="330"/>
    </location>
</feature>
<feature type="transmembrane region" description="Helical" evidence="7">
    <location>
        <begin position="268"/>
        <end position="289"/>
    </location>
</feature>
<feature type="transmembrane region" description="Helical" evidence="7">
    <location>
        <begin position="400"/>
        <end position="422"/>
    </location>
</feature>
<dbReference type="GO" id="GO:0005886">
    <property type="term" value="C:plasma membrane"/>
    <property type="evidence" value="ECO:0007669"/>
    <property type="project" value="UniProtKB-SubCell"/>
</dbReference>
<evidence type="ECO:0000256" key="1">
    <source>
        <dbReference type="ARBA" id="ARBA00004651"/>
    </source>
</evidence>
<evidence type="ECO:0000256" key="6">
    <source>
        <dbReference type="ARBA" id="ARBA00023136"/>
    </source>
</evidence>
<feature type="transmembrane region" description="Helical" evidence="7">
    <location>
        <begin position="82"/>
        <end position="102"/>
    </location>
</feature>
<keyword evidence="4 7" id="KW-0812">Transmembrane</keyword>
<feature type="transmembrane region" description="Helical" evidence="7">
    <location>
        <begin position="21"/>
        <end position="46"/>
    </location>
</feature>
<dbReference type="InterPro" id="IPR036259">
    <property type="entry name" value="MFS_trans_sf"/>
</dbReference>
<feature type="transmembrane region" description="Helical" evidence="7">
    <location>
        <begin position="52"/>
        <end position="70"/>
    </location>
</feature>
<evidence type="ECO:0000313" key="8">
    <source>
        <dbReference type="EMBL" id="PUV24252.1"/>
    </source>
</evidence>
<organism evidence="8 9">
    <name type="scientific">Sphingobacterium athyrii</name>
    <dbReference type="NCBI Taxonomy" id="2152717"/>
    <lineage>
        <taxon>Bacteria</taxon>
        <taxon>Pseudomonadati</taxon>
        <taxon>Bacteroidota</taxon>
        <taxon>Sphingobacteriia</taxon>
        <taxon>Sphingobacteriales</taxon>
        <taxon>Sphingobacteriaceae</taxon>
        <taxon>Sphingobacterium</taxon>
    </lineage>
</organism>
<sequence>MQAHKIPLFKHWVSEGLARAVIFAILMTSLCCFALYSSPVTIMGFYGIDATAMQYGMVVIYGSTVTFLALDVRIVKRFTSRGYLLLALAINGICALICFYSRNWTIFIIGQFLQGMTCALLSGIVLNLIFPRLESTRAKVIGYTILYAGIQISVPLYAIFCSAILYVRDFNWLFYGIIMLLILLGLSVLITMHPNARLHKKLPLYQVDWIGYIYYTYITLALGYILVYGQQLDWLDNPYIKTLSLILGLVLILFVLREMRLKRPLIDLHIFGTKNFVLGLLLLVIFYLFKGSTGLTYSYVENVLSTDSLHTIPLWLAVIAGTLLSMFVTARFVLSGTNLMQLMLVGFMIMAMYYGYMLLFVSVVGESLDFILPMFIYGLATGALFVPIVFFTASAAPQGMALYASLLGIFARFVGFCSSIALNNQLQLYTKGAIREKLRETLTETNPLIPPVWQDIQNTYINAGNDMYVAKNASDFLFNKLIKQQLFARAVRDYYDVMLVILLCVIIALLLVPRIRNIVLKLGKNNIPY</sequence>
<feature type="transmembrane region" description="Helical" evidence="7">
    <location>
        <begin position="239"/>
        <end position="256"/>
    </location>
</feature>
<dbReference type="SUPFAM" id="SSF103473">
    <property type="entry name" value="MFS general substrate transporter"/>
    <property type="match status" value="1"/>
</dbReference>
<feature type="transmembrane region" description="Helical" evidence="7">
    <location>
        <begin position="370"/>
        <end position="393"/>
    </location>
</feature>
<evidence type="ECO:0000256" key="3">
    <source>
        <dbReference type="ARBA" id="ARBA00022475"/>
    </source>
</evidence>
<feature type="transmembrane region" description="Helical" evidence="7">
    <location>
        <begin position="342"/>
        <end position="364"/>
    </location>
</feature>
<dbReference type="Pfam" id="PF07690">
    <property type="entry name" value="MFS_1"/>
    <property type="match status" value="1"/>
</dbReference>
<evidence type="ECO:0000313" key="9">
    <source>
        <dbReference type="Proteomes" id="UP000250831"/>
    </source>
</evidence>
<feature type="transmembrane region" description="Helical" evidence="7">
    <location>
        <begin position="494"/>
        <end position="512"/>
    </location>
</feature>
<feature type="transmembrane region" description="Helical" evidence="7">
    <location>
        <begin position="108"/>
        <end position="130"/>
    </location>
</feature>
<dbReference type="EMBL" id="QCXX01000003">
    <property type="protein sequence ID" value="PUV24252.1"/>
    <property type="molecule type" value="Genomic_DNA"/>
</dbReference>
<evidence type="ECO:0000256" key="7">
    <source>
        <dbReference type="SAM" id="Phobius"/>
    </source>
</evidence>
<feature type="transmembrane region" description="Helical" evidence="7">
    <location>
        <begin position="172"/>
        <end position="192"/>
    </location>
</feature>
<dbReference type="PANTHER" id="PTHR42718">
    <property type="entry name" value="MAJOR FACILITATOR SUPERFAMILY MULTIDRUG TRANSPORTER MFSC"/>
    <property type="match status" value="1"/>
</dbReference>
<protein>
    <recommendedName>
        <fullName evidence="10">MFS transporter</fullName>
    </recommendedName>
</protein>
<evidence type="ECO:0000256" key="2">
    <source>
        <dbReference type="ARBA" id="ARBA00022448"/>
    </source>
</evidence>
<feature type="transmembrane region" description="Helical" evidence="7">
    <location>
        <begin position="142"/>
        <end position="166"/>
    </location>
</feature>
<dbReference type="Gene3D" id="1.20.1250.20">
    <property type="entry name" value="MFS general substrate transporter like domains"/>
    <property type="match status" value="1"/>
</dbReference>
<evidence type="ECO:0008006" key="10">
    <source>
        <dbReference type="Google" id="ProtNLM"/>
    </source>
</evidence>
<dbReference type="InterPro" id="IPR011701">
    <property type="entry name" value="MFS"/>
</dbReference>
<evidence type="ECO:0000256" key="4">
    <source>
        <dbReference type="ARBA" id="ARBA00022692"/>
    </source>
</evidence>